<evidence type="ECO:0000256" key="6">
    <source>
        <dbReference type="ARBA" id="ARBA00022840"/>
    </source>
</evidence>
<dbReference type="InterPro" id="IPR050591">
    <property type="entry name" value="GSK-3"/>
</dbReference>
<dbReference type="Pfam" id="PF00069">
    <property type="entry name" value="Pkinase"/>
    <property type="match status" value="1"/>
</dbReference>
<evidence type="ECO:0000256" key="2">
    <source>
        <dbReference type="ARBA" id="ARBA00022527"/>
    </source>
</evidence>
<dbReference type="InterPro" id="IPR017441">
    <property type="entry name" value="Protein_kinase_ATP_BS"/>
</dbReference>
<feature type="binding site" evidence="7">
    <location>
        <position position="39"/>
    </location>
    <ligand>
        <name>ATP</name>
        <dbReference type="ChEBI" id="CHEBI:30616"/>
    </ligand>
</feature>
<dbReference type="SUPFAM" id="SSF56112">
    <property type="entry name" value="Protein kinase-like (PK-like)"/>
    <property type="match status" value="1"/>
</dbReference>
<comment type="caution">
    <text evidence="10">The sequence shown here is derived from an EMBL/GenBank/DDBJ whole genome shotgun (WGS) entry which is preliminary data.</text>
</comment>
<evidence type="ECO:0000259" key="9">
    <source>
        <dbReference type="PROSITE" id="PS50011"/>
    </source>
</evidence>
<dbReference type="InterPro" id="IPR000719">
    <property type="entry name" value="Prot_kinase_dom"/>
</dbReference>
<dbReference type="SMART" id="SM00220">
    <property type="entry name" value="S_TKc"/>
    <property type="match status" value="1"/>
</dbReference>
<dbReference type="InterPro" id="IPR011009">
    <property type="entry name" value="Kinase-like_dom_sf"/>
</dbReference>
<dbReference type="Gene3D" id="3.30.200.20">
    <property type="entry name" value="Phosphorylase Kinase, domain 1"/>
    <property type="match status" value="1"/>
</dbReference>
<dbReference type="GO" id="GO:0030154">
    <property type="term" value="P:cell differentiation"/>
    <property type="evidence" value="ECO:0007669"/>
    <property type="project" value="TreeGrafter"/>
</dbReference>
<organism evidence="10 11">
    <name type="scientific">Toxoplasma gondii ARI</name>
    <dbReference type="NCBI Taxonomy" id="1074872"/>
    <lineage>
        <taxon>Eukaryota</taxon>
        <taxon>Sar</taxon>
        <taxon>Alveolata</taxon>
        <taxon>Apicomplexa</taxon>
        <taxon>Conoidasida</taxon>
        <taxon>Coccidia</taxon>
        <taxon>Eucoccidiorida</taxon>
        <taxon>Eimeriorina</taxon>
        <taxon>Sarcocystidae</taxon>
        <taxon>Toxoplasma</taxon>
    </lineage>
</organism>
<evidence type="ECO:0000256" key="7">
    <source>
        <dbReference type="PROSITE-ProRule" id="PRU10141"/>
    </source>
</evidence>
<dbReference type="Gene3D" id="1.10.510.10">
    <property type="entry name" value="Transferase(Phosphotransferase) domain 1"/>
    <property type="match status" value="1"/>
</dbReference>
<dbReference type="GO" id="GO:0007165">
    <property type="term" value="P:signal transduction"/>
    <property type="evidence" value="ECO:0007669"/>
    <property type="project" value="TreeGrafter"/>
</dbReference>
<dbReference type="PROSITE" id="PS00108">
    <property type="entry name" value="PROTEIN_KINASE_ST"/>
    <property type="match status" value="1"/>
</dbReference>
<evidence type="ECO:0000256" key="4">
    <source>
        <dbReference type="ARBA" id="ARBA00022741"/>
    </source>
</evidence>
<evidence type="ECO:0000256" key="3">
    <source>
        <dbReference type="ARBA" id="ARBA00022679"/>
    </source>
</evidence>
<sequence length="333" mass="37170">MSSHTLSHRFSVIRQLGKGTFGKVFLVTDAVSGATRALKRTQKWRKKESREVLCLEIGKESPNLISAEEVFYSYTPSGFMVQNILMENAGYTLHRYVASHLALRQKDQTHNIEASTAISIAKQVCNGLFALHRRAVAHRDLKPENVLIKDYGGQILARICDFGSSKALTNQGCPSMPYICSRWYRAPELLLGSTNYTVAVDLWSLGCVLAELILLRPLLECEPHNQKHGMQEQKPIRCLGEPFQILKISELLGAPTRVDTESLCTGCPERAKALASSIFKQMVGLAPLPLHDLLLSVIGIEGKPLVDVVCQLLRWNPRERIPVKTILDGHYLD</sequence>
<evidence type="ECO:0000256" key="1">
    <source>
        <dbReference type="ARBA" id="ARBA00005527"/>
    </source>
</evidence>
<reference evidence="10 11" key="1">
    <citation type="journal article" date="2016" name="Nat. Commun.">
        <title>Local admixture of amplified and diversified secreted pathogenesis determinants shapes mosaic Toxoplasma gondii genomes.</title>
        <authorList>
            <person name="Lorenzi H."/>
            <person name="Khan A."/>
            <person name="Behnke M.S."/>
            <person name="Namasivayam S."/>
            <person name="Swapna L.S."/>
            <person name="Hadjithomas M."/>
            <person name="Karamycheva S."/>
            <person name="Pinney D."/>
            <person name="Brunk B.P."/>
            <person name="Ajioka J.W."/>
            <person name="Ajzenberg D."/>
            <person name="Boothroyd J.C."/>
            <person name="Boyle J.P."/>
            <person name="Darde M.L."/>
            <person name="Diaz-Miranda M.A."/>
            <person name="Dubey J.P."/>
            <person name="Fritz H.M."/>
            <person name="Gennari S.M."/>
            <person name="Gregory B.D."/>
            <person name="Kim K."/>
            <person name="Saeij J.P."/>
            <person name="Su C."/>
            <person name="White M.W."/>
            <person name="Zhu X.Q."/>
            <person name="Howe D.K."/>
            <person name="Rosenthal B.M."/>
            <person name="Grigg M.E."/>
            <person name="Parkinson J."/>
            <person name="Liu L."/>
            <person name="Kissinger J.C."/>
            <person name="Roos D.S."/>
            <person name="Sibley L.D."/>
        </authorList>
    </citation>
    <scope>NUCLEOTIDE SEQUENCE [LARGE SCALE GENOMIC DNA]</scope>
    <source>
        <strain evidence="10 11">ARI</strain>
    </source>
</reference>
<dbReference type="GO" id="GO:0008353">
    <property type="term" value="F:RNA polymerase II CTD heptapeptide repeat kinase activity"/>
    <property type="evidence" value="ECO:0007669"/>
    <property type="project" value="UniProtKB-EC"/>
</dbReference>
<comment type="similarity">
    <text evidence="1">Belongs to the protein kinase superfamily. CMGC Ser/Thr protein kinase family. GSK-3 subfamily.</text>
</comment>
<dbReference type="Proteomes" id="UP000074247">
    <property type="component" value="Unassembled WGS sequence"/>
</dbReference>
<evidence type="ECO:0000256" key="5">
    <source>
        <dbReference type="ARBA" id="ARBA00022777"/>
    </source>
</evidence>
<dbReference type="PROSITE" id="PS50011">
    <property type="entry name" value="PROTEIN_KINASE_DOM"/>
    <property type="match status" value="1"/>
</dbReference>
<evidence type="ECO:0000313" key="10">
    <source>
        <dbReference type="EMBL" id="KYF45533.1"/>
    </source>
</evidence>
<protein>
    <submittedName>
        <fullName evidence="10">Putative cell-cycle-associated protein kinase GSK</fullName>
        <ecNumber evidence="10">2.7.11.23</ecNumber>
    </submittedName>
</protein>
<feature type="domain" description="Protein kinase" evidence="9">
    <location>
        <begin position="10"/>
        <end position="332"/>
    </location>
</feature>
<keyword evidence="4 7" id="KW-0547">Nucleotide-binding</keyword>
<keyword evidence="5 10" id="KW-0418">Kinase</keyword>
<name>A0A139Y3B9_TOXGO</name>
<accession>A0A139Y3B9</accession>
<keyword evidence="3 10" id="KW-0808">Transferase</keyword>
<dbReference type="PANTHER" id="PTHR24057">
    <property type="entry name" value="GLYCOGEN SYNTHASE KINASE-3 ALPHA"/>
    <property type="match status" value="1"/>
</dbReference>
<dbReference type="AlphaFoldDB" id="A0A139Y3B9"/>
<evidence type="ECO:0000256" key="8">
    <source>
        <dbReference type="RuleBase" id="RU000304"/>
    </source>
</evidence>
<gene>
    <name evidence="10" type="ORF">TGARI_266910</name>
</gene>
<dbReference type="VEuPathDB" id="ToxoDB:TGARI_266910"/>
<dbReference type="EMBL" id="AGQS02004045">
    <property type="protein sequence ID" value="KYF45533.1"/>
    <property type="molecule type" value="Genomic_DNA"/>
</dbReference>
<keyword evidence="2 8" id="KW-0723">Serine/threonine-protein kinase</keyword>
<dbReference type="InterPro" id="IPR008271">
    <property type="entry name" value="Ser/Thr_kinase_AS"/>
</dbReference>
<evidence type="ECO:0000313" key="11">
    <source>
        <dbReference type="Proteomes" id="UP000074247"/>
    </source>
</evidence>
<proteinExistence type="inferred from homology"/>
<dbReference type="OrthoDB" id="272141at2759"/>
<dbReference type="PROSITE" id="PS00107">
    <property type="entry name" value="PROTEIN_KINASE_ATP"/>
    <property type="match status" value="1"/>
</dbReference>
<dbReference type="EC" id="2.7.11.23" evidence="10"/>
<dbReference type="GO" id="GO:0005524">
    <property type="term" value="F:ATP binding"/>
    <property type="evidence" value="ECO:0007669"/>
    <property type="project" value="UniProtKB-UniRule"/>
</dbReference>
<keyword evidence="6 7" id="KW-0067">ATP-binding</keyword>
<dbReference type="GO" id="GO:0005737">
    <property type="term" value="C:cytoplasm"/>
    <property type="evidence" value="ECO:0007669"/>
    <property type="project" value="TreeGrafter"/>
</dbReference>
<dbReference type="GO" id="GO:0005634">
    <property type="term" value="C:nucleus"/>
    <property type="evidence" value="ECO:0007669"/>
    <property type="project" value="TreeGrafter"/>
</dbReference>
<dbReference type="PANTHER" id="PTHR24057:SF0">
    <property type="entry name" value="PROTEIN KINASE SHAGGY-RELATED"/>
    <property type="match status" value="1"/>
</dbReference>